<sequence length="139" mass="16276">MLFDRQEIGDHLGRMPLIRQAVPYRYTGIFRKIFDCFLAKATELDTIEHAAEYFSGIFNGFLFAQLNVIFPEIFRMRPKIDGSHCKSSSSTSGGFFEQKGNVFAFQITVRNISFLQILQMRRKINQILQFFPSEIFFRQ</sequence>
<organism evidence="1">
    <name type="scientific">bioreactor metagenome</name>
    <dbReference type="NCBI Taxonomy" id="1076179"/>
    <lineage>
        <taxon>unclassified sequences</taxon>
        <taxon>metagenomes</taxon>
        <taxon>ecological metagenomes</taxon>
    </lineage>
</organism>
<reference evidence="1" key="1">
    <citation type="submission" date="2019-08" db="EMBL/GenBank/DDBJ databases">
        <authorList>
            <person name="Kucharzyk K."/>
            <person name="Murdoch R.W."/>
            <person name="Higgins S."/>
            <person name="Loffler F."/>
        </authorList>
    </citation>
    <scope>NUCLEOTIDE SEQUENCE</scope>
</reference>
<dbReference type="AlphaFoldDB" id="A0A645CNP9"/>
<comment type="caution">
    <text evidence="1">The sequence shown here is derived from an EMBL/GenBank/DDBJ whole genome shotgun (WGS) entry which is preliminary data.</text>
</comment>
<dbReference type="EMBL" id="VSSQ01028700">
    <property type="protein sequence ID" value="MPM78519.1"/>
    <property type="molecule type" value="Genomic_DNA"/>
</dbReference>
<accession>A0A645CNP9</accession>
<proteinExistence type="predicted"/>
<name>A0A645CNP9_9ZZZZ</name>
<evidence type="ECO:0000313" key="1">
    <source>
        <dbReference type="EMBL" id="MPM78519.1"/>
    </source>
</evidence>
<gene>
    <name evidence="1" type="ORF">SDC9_125530</name>
</gene>
<protein>
    <submittedName>
        <fullName evidence="1">Uncharacterized protein</fullName>
    </submittedName>
</protein>